<dbReference type="PROSITE" id="PS00018">
    <property type="entry name" value="EF_HAND_1"/>
    <property type="match status" value="1"/>
</dbReference>
<name>A0ABP9YJM9_9FUNG</name>
<dbReference type="InterPro" id="IPR018247">
    <property type="entry name" value="EF_Hand_1_Ca_BS"/>
</dbReference>
<reference evidence="5 6" key="1">
    <citation type="submission" date="2024-04" db="EMBL/GenBank/DDBJ databases">
        <title>genome sequences of Mucor flavus KT1a and Helicostylum pulchrum KT1b strains isolated from the surface of a dry-aged beef.</title>
        <authorList>
            <person name="Toyotome T."/>
            <person name="Hosono M."/>
            <person name="Torimaru M."/>
            <person name="Fukuda K."/>
            <person name="Mikami N."/>
        </authorList>
    </citation>
    <scope>NUCLEOTIDE SEQUENCE [LARGE SCALE GENOMIC DNA]</scope>
    <source>
        <strain evidence="5 6">KT1a</strain>
    </source>
</reference>
<dbReference type="Gene3D" id="1.10.238.230">
    <property type="match status" value="1"/>
</dbReference>
<evidence type="ECO:0000313" key="6">
    <source>
        <dbReference type="Proteomes" id="UP001473302"/>
    </source>
</evidence>
<evidence type="ECO:0000256" key="1">
    <source>
        <dbReference type="ARBA" id="ARBA00022723"/>
    </source>
</evidence>
<dbReference type="SUPFAM" id="SSF47473">
    <property type="entry name" value="EF-hand"/>
    <property type="match status" value="2"/>
</dbReference>
<evidence type="ECO:0000259" key="4">
    <source>
        <dbReference type="PROSITE" id="PS50222"/>
    </source>
</evidence>
<dbReference type="Gene3D" id="1.10.238.10">
    <property type="entry name" value="EF-hand"/>
    <property type="match status" value="1"/>
</dbReference>
<dbReference type="Pfam" id="PF13499">
    <property type="entry name" value="EF-hand_7"/>
    <property type="match status" value="1"/>
</dbReference>
<dbReference type="EMBL" id="BAABUK010000002">
    <property type="protein sequence ID" value="GAA5807066.1"/>
    <property type="molecule type" value="Genomic_DNA"/>
</dbReference>
<proteinExistence type="predicted"/>
<feature type="domain" description="EF-hand" evidence="4">
    <location>
        <begin position="271"/>
        <end position="306"/>
    </location>
</feature>
<dbReference type="PANTHER" id="PTHR14095:SF0">
    <property type="entry name" value="MIP22305P"/>
    <property type="match status" value="1"/>
</dbReference>
<dbReference type="InterPro" id="IPR002048">
    <property type="entry name" value="EF_hand_dom"/>
</dbReference>
<sequence>MTIIPPFHFPVGKSSIKHDRHILNTITTVKQIYNYRPHLTESQFIPVSKACGLPRYLNMAFFRKLESIGKMETRVTFSAFLEGWTSIARNKFNDDSLFFNVLKKQNCNWISPEDLLPVLEDVVLNHPGLKFLGDNPLFQERYIETVICRIYYDGRCAHGRMTLTHFRNCNFTQMIKNLNPDVDLNNTRDCFSYKHFYVLYCKFWVLDEDHDLIISESDLLNYNDGLLSANITTQVMQHGRISAFARDDHLQETVLTYLDYIWFLISETDKSTPVAIEYWFRCMDEDGDGVITTYDLSQHWNDQDKKLQDIIESYSDECIRFDDIICQMNDLIQPEVPGQFRLRDLKRNGTIAERFFDTFLNIEKFQIHDTYQGLIRSIHNHKRNEKPGLCQLIADHYRVPFSLGLWCDYAEQEYELLILSEQCSGSDSDWSVQNTDESIENDFFIDQQESSDHESDSSAPSTPVMQDSNQNWKDEKVNEKSNWIWHSVSP</sequence>
<evidence type="ECO:0000256" key="2">
    <source>
        <dbReference type="ARBA" id="ARBA00022837"/>
    </source>
</evidence>
<organism evidence="5 6">
    <name type="scientific">Mucor flavus</name>
    <dbReference type="NCBI Taxonomy" id="439312"/>
    <lineage>
        <taxon>Eukaryota</taxon>
        <taxon>Fungi</taxon>
        <taxon>Fungi incertae sedis</taxon>
        <taxon>Mucoromycota</taxon>
        <taxon>Mucoromycotina</taxon>
        <taxon>Mucoromycetes</taxon>
        <taxon>Mucorales</taxon>
        <taxon>Mucorineae</taxon>
        <taxon>Mucoraceae</taxon>
        <taxon>Mucor</taxon>
    </lineage>
</organism>
<feature type="compositionally biased region" description="Polar residues" evidence="3">
    <location>
        <begin position="459"/>
        <end position="471"/>
    </location>
</feature>
<dbReference type="Gene3D" id="1.10.238.220">
    <property type="match status" value="1"/>
</dbReference>
<keyword evidence="1" id="KW-0479">Metal-binding</keyword>
<accession>A0ABP9YJM9</accession>
<dbReference type="Proteomes" id="UP001473302">
    <property type="component" value="Unassembled WGS sequence"/>
</dbReference>
<evidence type="ECO:0000256" key="3">
    <source>
        <dbReference type="SAM" id="MobiDB-lite"/>
    </source>
</evidence>
<dbReference type="InterPro" id="IPR041534">
    <property type="entry name" value="EF-hand_13"/>
</dbReference>
<dbReference type="InterPro" id="IPR011992">
    <property type="entry name" value="EF-hand-dom_pair"/>
</dbReference>
<keyword evidence="2" id="KW-0106">Calcium</keyword>
<keyword evidence="6" id="KW-1185">Reference proteome</keyword>
<gene>
    <name evidence="5" type="ORF">MFLAVUS_000416</name>
</gene>
<feature type="region of interest" description="Disordered" evidence="3">
    <location>
        <begin position="444"/>
        <end position="490"/>
    </location>
</feature>
<dbReference type="PROSITE" id="PS50222">
    <property type="entry name" value="EF_HAND_2"/>
    <property type="match status" value="1"/>
</dbReference>
<dbReference type="Pfam" id="PF17958">
    <property type="entry name" value="EF-hand_13"/>
    <property type="match status" value="1"/>
</dbReference>
<evidence type="ECO:0000313" key="5">
    <source>
        <dbReference type="EMBL" id="GAA5807066.1"/>
    </source>
</evidence>
<comment type="caution">
    <text evidence="5">The sequence shown here is derived from an EMBL/GenBank/DDBJ whole genome shotgun (WGS) entry which is preliminary data.</text>
</comment>
<dbReference type="PANTHER" id="PTHR14095">
    <property type="entry name" value="PHOSPHATASE 2A REGULATORY SUBUNIT-RELATED"/>
    <property type="match status" value="1"/>
</dbReference>
<protein>
    <recommendedName>
        <fullName evidence="4">EF-hand domain-containing protein</fullName>
    </recommendedName>
</protein>